<dbReference type="AlphaFoldDB" id="A0A7I8JIS6"/>
<protein>
    <recommendedName>
        <fullName evidence="1">Reverse transcriptase Ty1/copia-type domain-containing protein</fullName>
    </recommendedName>
</protein>
<reference evidence="2" key="1">
    <citation type="submission" date="2019-12" db="EMBL/GenBank/DDBJ databases">
        <authorList>
            <person name="Scholz U."/>
            <person name="Mascher M."/>
            <person name="Fiebig A."/>
        </authorList>
    </citation>
    <scope>NUCLEOTIDE SEQUENCE</scope>
</reference>
<name>A0A7I8JIS6_SPIIN</name>
<evidence type="ECO:0000313" key="4">
    <source>
        <dbReference type="Proteomes" id="UP000663760"/>
    </source>
</evidence>
<evidence type="ECO:0000313" key="3">
    <source>
        <dbReference type="EMBL" id="CAA7406378.1"/>
    </source>
</evidence>
<dbReference type="InterPro" id="IPR013103">
    <property type="entry name" value="RVT_2"/>
</dbReference>
<gene>
    <name evidence="2" type="ORF">SI7747_12015818</name>
    <name evidence="3" type="ORF">SI8410_12017056</name>
</gene>
<keyword evidence="4" id="KW-1185">Reference proteome</keyword>
<evidence type="ECO:0000259" key="1">
    <source>
        <dbReference type="Pfam" id="PF07727"/>
    </source>
</evidence>
<dbReference type="OrthoDB" id="443140at2759"/>
<dbReference type="Proteomes" id="UP000663760">
    <property type="component" value="Chromosome 12"/>
</dbReference>
<evidence type="ECO:0000313" key="2">
    <source>
        <dbReference type="EMBL" id="CAA2630180.1"/>
    </source>
</evidence>
<proteinExistence type="predicted"/>
<dbReference type="EMBL" id="LR743599">
    <property type="protein sequence ID" value="CAA2630180.1"/>
    <property type="molecule type" value="Genomic_DNA"/>
</dbReference>
<dbReference type="Pfam" id="PF07727">
    <property type="entry name" value="RVT_2"/>
    <property type="match status" value="1"/>
</dbReference>
<accession>A0A7I8JIS6</accession>
<sequence length="83" mass="9369">MCDLGLLTSYLGIEVEQFGDMISLKQQRYALRILDHSGMQDCNPTATPLEAWFKFNNGVKSQSVDPTKFQSIIGSLRYLVHTT</sequence>
<feature type="domain" description="Reverse transcriptase Ty1/copia-type" evidence="1">
    <location>
        <begin position="1"/>
        <end position="50"/>
    </location>
</feature>
<dbReference type="EMBL" id="LR746275">
    <property type="protein sequence ID" value="CAA7406378.1"/>
    <property type="molecule type" value="Genomic_DNA"/>
</dbReference>
<organism evidence="2">
    <name type="scientific">Spirodela intermedia</name>
    <name type="common">Intermediate duckweed</name>
    <dbReference type="NCBI Taxonomy" id="51605"/>
    <lineage>
        <taxon>Eukaryota</taxon>
        <taxon>Viridiplantae</taxon>
        <taxon>Streptophyta</taxon>
        <taxon>Embryophyta</taxon>
        <taxon>Tracheophyta</taxon>
        <taxon>Spermatophyta</taxon>
        <taxon>Magnoliopsida</taxon>
        <taxon>Liliopsida</taxon>
        <taxon>Araceae</taxon>
        <taxon>Lemnoideae</taxon>
        <taxon>Spirodela</taxon>
    </lineage>
</organism>